<proteinExistence type="predicted"/>
<feature type="compositionally biased region" description="Polar residues" evidence="1">
    <location>
        <begin position="70"/>
        <end position="80"/>
    </location>
</feature>
<feature type="compositionally biased region" description="Basic and acidic residues" evidence="1">
    <location>
        <begin position="855"/>
        <end position="869"/>
    </location>
</feature>
<evidence type="ECO:0000313" key="2">
    <source>
        <dbReference type="EMBL" id="GIY09458.1"/>
    </source>
</evidence>
<accession>A0AAV4QHB3</accession>
<feature type="compositionally biased region" description="Basic residues" evidence="1">
    <location>
        <begin position="124"/>
        <end position="138"/>
    </location>
</feature>
<feature type="region of interest" description="Disordered" evidence="1">
    <location>
        <begin position="811"/>
        <end position="947"/>
    </location>
</feature>
<comment type="caution">
    <text evidence="2">The sequence shown here is derived from an EMBL/GenBank/DDBJ whole genome shotgun (WGS) entry which is preliminary data.</text>
</comment>
<feature type="region of interest" description="Disordered" evidence="1">
    <location>
        <begin position="619"/>
        <end position="646"/>
    </location>
</feature>
<feature type="compositionally biased region" description="Basic and acidic residues" evidence="1">
    <location>
        <begin position="52"/>
        <end position="69"/>
    </location>
</feature>
<protein>
    <submittedName>
        <fullName evidence="2">Chitin-binding type-2 domain-containing protein</fullName>
    </submittedName>
</protein>
<feature type="region of interest" description="Disordered" evidence="1">
    <location>
        <begin position="92"/>
        <end position="147"/>
    </location>
</feature>
<gene>
    <name evidence="2" type="primary">AVEN_79821_2</name>
    <name evidence="2" type="ORF">CDAR_400581</name>
</gene>
<feature type="compositionally biased region" description="Basic and acidic residues" evidence="1">
    <location>
        <begin position="892"/>
        <end position="906"/>
    </location>
</feature>
<organism evidence="2 3">
    <name type="scientific">Caerostris darwini</name>
    <dbReference type="NCBI Taxonomy" id="1538125"/>
    <lineage>
        <taxon>Eukaryota</taxon>
        <taxon>Metazoa</taxon>
        <taxon>Ecdysozoa</taxon>
        <taxon>Arthropoda</taxon>
        <taxon>Chelicerata</taxon>
        <taxon>Arachnida</taxon>
        <taxon>Araneae</taxon>
        <taxon>Araneomorphae</taxon>
        <taxon>Entelegynae</taxon>
        <taxon>Araneoidea</taxon>
        <taxon>Araneidae</taxon>
        <taxon>Caerostris</taxon>
    </lineage>
</organism>
<feature type="region of interest" description="Disordered" evidence="1">
    <location>
        <begin position="28"/>
        <end position="80"/>
    </location>
</feature>
<name>A0AAV4QHB3_9ARAC</name>
<reference evidence="2 3" key="1">
    <citation type="submission" date="2021-06" db="EMBL/GenBank/DDBJ databases">
        <title>Caerostris darwini draft genome.</title>
        <authorList>
            <person name="Kono N."/>
            <person name="Arakawa K."/>
        </authorList>
    </citation>
    <scope>NUCLEOTIDE SEQUENCE [LARGE SCALE GENOMIC DNA]</scope>
</reference>
<feature type="compositionally biased region" description="Basic and acidic residues" evidence="1">
    <location>
        <begin position="921"/>
        <end position="938"/>
    </location>
</feature>
<feature type="compositionally biased region" description="Basic and acidic residues" evidence="1">
    <location>
        <begin position="267"/>
        <end position="294"/>
    </location>
</feature>
<sequence length="1038" mass="121207">MRGFNGFTSDLSAEINIGKVTYNSTRIGKNQNTKLLQRDLEKKKQPKSSNFRKPDIRRSTFSRKDKDSIKSSQDPENGTMQKNMAIVKTNHAQSNQNSDLENQPQKSTTVENNSKIDASQPEKNKKKRRKVLRVRNRNKNNNTTKIKETKAVLDNQTKENNNTYVPAILPAISEEIIPASNENTQGKKYHPLTSGEVMSKNILKESANNFSNSSLNENEKSLEDDYYKEERSAELISSQPWNQTNHNSNKQSKQDFWNTGENISKNIRNDHEYSGRKSNLEHYPNRGKENSAKNDNDYLLTFNYRGDKKDQSKNIRLSNVAPKREFTKKTQIKPEKKFSPKKYEKQWIENSRIKKPKIEMEKPNNENFDFSKRFIASKDNEHTISEIQDFRNEDTNKNYDLNQSTQAPIAFKRKEPKKSDEAIWTPTKYETYSNYNTVPNSEKRSQNKVQDNTFYHSYNDRNPYPNKKNLRIEKVPSIFTERSKSLNKDRIEKVKLPYYNKALPGVREPISSSEDKGKYFMHMFKRVGDISLEHFDSARIQSPRNDGFLSSIKLSWDDDDTRAQIETAIDSRMQPYNFNYGSNIFETAAEDKLASEVFIEKEHPDYIDEESFNVNHHKKNTADITSEEEETDYSQHDEVVSRQKRSPQFEDDNFFRSHFTLGKENSFGFDDNLSKKQSKVQNIPSQRKELQSAHLQAEDKTTKPEITVNKPQSNLEDKPYYLKPDGKNVYLNTKPELRTDMRTKPATNSELRSYYLKPEDTDEMKRLKNDFHSEQLHFPFELYRKSTQESRATTPVRPYYMQQQHVQQLPSQNNYNGRTVSNHDSNARFFSSSYGTPSETKLISSTVKMSQNSSKELHKNKPKNDHLDLHSNISVKDVPLSENSNSSTKSISENEKQKQKQIEISKFRRRNGMANPNHPIQSDEPKAQGRENQFRDAESSLQETQNKNIVKPDQDVVKHAESQHYHHRSEDNAMNDYRPQNNRNGWDTLKEVDPHAWEYGFEEPESISTTLDIIQYQRRIFNVKGNMDIMPIQKQDVR</sequence>
<feature type="compositionally biased region" description="Polar residues" evidence="1">
    <location>
        <begin position="811"/>
        <end position="854"/>
    </location>
</feature>
<feature type="compositionally biased region" description="Polar residues" evidence="1">
    <location>
        <begin position="92"/>
        <end position="117"/>
    </location>
</feature>
<feature type="compositionally biased region" description="Polar residues" evidence="1">
    <location>
        <begin position="235"/>
        <end position="266"/>
    </location>
</feature>
<dbReference type="AlphaFoldDB" id="A0AAV4QHB3"/>
<dbReference type="EMBL" id="BPLQ01004638">
    <property type="protein sequence ID" value="GIY09458.1"/>
    <property type="molecule type" value="Genomic_DNA"/>
</dbReference>
<feature type="region of interest" description="Disordered" evidence="1">
    <location>
        <begin position="209"/>
        <end position="294"/>
    </location>
</feature>
<feature type="compositionally biased region" description="Basic and acidic residues" evidence="1">
    <location>
        <begin position="217"/>
        <end position="233"/>
    </location>
</feature>
<evidence type="ECO:0000313" key="3">
    <source>
        <dbReference type="Proteomes" id="UP001054837"/>
    </source>
</evidence>
<dbReference type="Proteomes" id="UP001054837">
    <property type="component" value="Unassembled WGS sequence"/>
</dbReference>
<feature type="region of interest" description="Disordered" evidence="1">
    <location>
        <begin position="964"/>
        <end position="985"/>
    </location>
</feature>
<evidence type="ECO:0000256" key="1">
    <source>
        <dbReference type="SAM" id="MobiDB-lite"/>
    </source>
</evidence>
<feature type="compositionally biased region" description="Low complexity" evidence="1">
    <location>
        <begin position="881"/>
        <end position="891"/>
    </location>
</feature>
<keyword evidence="3" id="KW-1185">Reference proteome</keyword>